<dbReference type="Proteomes" id="UP000198724">
    <property type="component" value="Unassembled WGS sequence"/>
</dbReference>
<organism evidence="2 3">
    <name type="scientific">Pontibacter chinhatensis</name>
    <dbReference type="NCBI Taxonomy" id="1436961"/>
    <lineage>
        <taxon>Bacteria</taxon>
        <taxon>Pseudomonadati</taxon>
        <taxon>Bacteroidota</taxon>
        <taxon>Cytophagia</taxon>
        <taxon>Cytophagales</taxon>
        <taxon>Hymenobacteraceae</taxon>
        <taxon>Pontibacter</taxon>
    </lineage>
</organism>
<dbReference type="STRING" id="1436961.SAMN05421739_104384"/>
<evidence type="ECO:0000313" key="3">
    <source>
        <dbReference type="Proteomes" id="UP000198724"/>
    </source>
</evidence>
<feature type="chain" id="PRO_5011721872" description="TraB family protein" evidence="1">
    <location>
        <begin position="24"/>
        <end position="294"/>
    </location>
</feature>
<dbReference type="RefSeq" id="WP_092102548.1">
    <property type="nucleotide sequence ID" value="NZ_FOOT01000004.1"/>
</dbReference>
<dbReference type="OrthoDB" id="9798714at2"/>
<dbReference type="PANTHER" id="PTHR40590">
    <property type="entry name" value="CYTOPLASMIC PROTEIN-RELATED"/>
    <property type="match status" value="1"/>
</dbReference>
<gene>
    <name evidence="2" type="ORF">SAMN05421739_104384</name>
</gene>
<accession>A0A1I2VV30</accession>
<dbReference type="EMBL" id="FOOT01000004">
    <property type="protein sequence ID" value="SFG93065.1"/>
    <property type="molecule type" value="Genomic_DNA"/>
</dbReference>
<name>A0A1I2VV30_9BACT</name>
<reference evidence="3" key="1">
    <citation type="submission" date="2016-10" db="EMBL/GenBank/DDBJ databases">
        <authorList>
            <person name="Varghese N."/>
            <person name="Submissions S."/>
        </authorList>
    </citation>
    <scope>NUCLEOTIDE SEQUENCE [LARGE SCALE GENOMIC DNA]</scope>
    <source>
        <strain evidence="3">LP51</strain>
    </source>
</reference>
<proteinExistence type="predicted"/>
<dbReference type="AlphaFoldDB" id="A0A1I2VV30"/>
<protein>
    <recommendedName>
        <fullName evidence="4">TraB family protein</fullName>
    </recommendedName>
</protein>
<dbReference type="PANTHER" id="PTHR40590:SF1">
    <property type="entry name" value="CYTOPLASMIC PROTEIN"/>
    <property type="match status" value="1"/>
</dbReference>
<evidence type="ECO:0000313" key="2">
    <source>
        <dbReference type="EMBL" id="SFG93065.1"/>
    </source>
</evidence>
<evidence type="ECO:0008006" key="4">
    <source>
        <dbReference type="Google" id="ProtNLM"/>
    </source>
</evidence>
<dbReference type="InterPro" id="IPR002816">
    <property type="entry name" value="TraB/PrgY/GumN_fam"/>
</dbReference>
<sequence length="294" mass="33456">MNKRLHLLLALLLVLTQLMPALANGGKEDNALLWKITGKGLKKPSYLYGTIHAVCPDKMVISETLQKALGQTEQLSLELDMDDPDMMSQFMMLSTLPEGQSLKAMFTKEEYEAVGALFKSTYGADLQFVDNLKPFVLYSMLIPVLTECTPESYEQKLMNLAHSQQKEVLGIESVQEQMAVVDELPNKFYVDMVTRTATNLAKSRAEYSEMVDLYFAQDLKGLQELMQRDYSKEEYRRFNEAFLVKRNRNWIPVMERMAKDKPTFFAVGAAHLSGEEGVVALLRKQGYKVEPVQK</sequence>
<dbReference type="InterPro" id="IPR047111">
    <property type="entry name" value="YbaP-like"/>
</dbReference>
<dbReference type="Pfam" id="PF01963">
    <property type="entry name" value="TraB_PrgY_gumN"/>
    <property type="match status" value="1"/>
</dbReference>
<keyword evidence="3" id="KW-1185">Reference proteome</keyword>
<evidence type="ECO:0000256" key="1">
    <source>
        <dbReference type="SAM" id="SignalP"/>
    </source>
</evidence>
<feature type="signal peptide" evidence="1">
    <location>
        <begin position="1"/>
        <end position="23"/>
    </location>
</feature>
<keyword evidence="1" id="KW-0732">Signal</keyword>
<dbReference type="CDD" id="cd14789">
    <property type="entry name" value="Tiki"/>
    <property type="match status" value="1"/>
</dbReference>